<proteinExistence type="predicted"/>
<reference evidence="3 4" key="1">
    <citation type="journal article" date="2017" name="Nat. Commun.">
        <title>Genome assembly with in vitro proximity ligation data and whole-genome triplication in lettuce.</title>
        <authorList>
            <person name="Reyes-Chin-Wo S."/>
            <person name="Wang Z."/>
            <person name="Yang X."/>
            <person name="Kozik A."/>
            <person name="Arikit S."/>
            <person name="Song C."/>
            <person name="Xia L."/>
            <person name="Froenicke L."/>
            <person name="Lavelle D.O."/>
            <person name="Truco M.J."/>
            <person name="Xia R."/>
            <person name="Zhu S."/>
            <person name="Xu C."/>
            <person name="Xu H."/>
            <person name="Xu X."/>
            <person name="Cox K."/>
            <person name="Korf I."/>
            <person name="Meyers B.C."/>
            <person name="Michelmore R.W."/>
        </authorList>
    </citation>
    <scope>NUCLEOTIDE SEQUENCE [LARGE SCALE GENOMIC DNA]</scope>
    <source>
        <strain evidence="4">cv. Salinas</strain>
        <tissue evidence="3">Seedlings</tissue>
    </source>
</reference>
<keyword evidence="4" id="KW-1185">Reference proteome</keyword>
<dbReference type="AlphaFoldDB" id="A0A9R1UCJ7"/>
<feature type="coiled-coil region" evidence="1">
    <location>
        <begin position="39"/>
        <end position="73"/>
    </location>
</feature>
<dbReference type="PANTHER" id="PTHR35992:SF1">
    <property type="entry name" value="CYTOMATRIX PROTEIN-LIKE PROTEIN"/>
    <property type="match status" value="1"/>
</dbReference>
<gene>
    <name evidence="3" type="ORF">LSAT_V11C900473360</name>
</gene>
<organism evidence="3 4">
    <name type="scientific">Lactuca sativa</name>
    <name type="common">Garden lettuce</name>
    <dbReference type="NCBI Taxonomy" id="4236"/>
    <lineage>
        <taxon>Eukaryota</taxon>
        <taxon>Viridiplantae</taxon>
        <taxon>Streptophyta</taxon>
        <taxon>Embryophyta</taxon>
        <taxon>Tracheophyta</taxon>
        <taxon>Spermatophyta</taxon>
        <taxon>Magnoliopsida</taxon>
        <taxon>eudicotyledons</taxon>
        <taxon>Gunneridae</taxon>
        <taxon>Pentapetalae</taxon>
        <taxon>asterids</taxon>
        <taxon>campanulids</taxon>
        <taxon>Asterales</taxon>
        <taxon>Asteraceae</taxon>
        <taxon>Cichorioideae</taxon>
        <taxon>Cichorieae</taxon>
        <taxon>Lactucinae</taxon>
        <taxon>Lactuca</taxon>
    </lineage>
</organism>
<feature type="region of interest" description="Disordered" evidence="2">
    <location>
        <begin position="1"/>
        <end position="32"/>
    </location>
</feature>
<evidence type="ECO:0000313" key="3">
    <source>
        <dbReference type="EMBL" id="KAJ0184636.1"/>
    </source>
</evidence>
<sequence length="167" mass="19523">MGRRKNSLADNPSKDREGFKNSSADKAPKGREGSWKKIFEGLANLVQDQQRQLESLLKERKSLEKRIRSQHDRWVFDVKLLEDYISQMMRNSKIKDMARAVDAAKANLIISMKQKEAIMHKLKFDAEDDRADLKLLFDELSKFLHEPKVKSILIPHRYSHGIYIIDK</sequence>
<keyword evidence="1" id="KW-0175">Coiled coil</keyword>
<evidence type="ECO:0000256" key="1">
    <source>
        <dbReference type="SAM" id="Coils"/>
    </source>
</evidence>
<name>A0A9R1UCJ7_LACSA</name>
<comment type="caution">
    <text evidence="3">The sequence shown here is derived from an EMBL/GenBank/DDBJ whole genome shotgun (WGS) entry which is preliminary data.</text>
</comment>
<protein>
    <submittedName>
        <fullName evidence="3">Uncharacterized protein</fullName>
    </submittedName>
</protein>
<dbReference type="Proteomes" id="UP000235145">
    <property type="component" value="Unassembled WGS sequence"/>
</dbReference>
<dbReference type="PANTHER" id="PTHR35992">
    <property type="entry name" value="CYTOMATRIX PROTEIN-LIKE PROTEIN"/>
    <property type="match status" value="1"/>
</dbReference>
<accession>A0A9R1UCJ7</accession>
<evidence type="ECO:0000256" key="2">
    <source>
        <dbReference type="SAM" id="MobiDB-lite"/>
    </source>
</evidence>
<dbReference type="EMBL" id="NBSK02000009">
    <property type="protein sequence ID" value="KAJ0184636.1"/>
    <property type="molecule type" value="Genomic_DNA"/>
</dbReference>
<evidence type="ECO:0000313" key="4">
    <source>
        <dbReference type="Proteomes" id="UP000235145"/>
    </source>
</evidence>